<evidence type="ECO:0000259" key="1">
    <source>
        <dbReference type="Pfam" id="PF13456"/>
    </source>
</evidence>
<organism evidence="2 3">
    <name type="scientific">Rhamnella rubrinervis</name>
    <dbReference type="NCBI Taxonomy" id="2594499"/>
    <lineage>
        <taxon>Eukaryota</taxon>
        <taxon>Viridiplantae</taxon>
        <taxon>Streptophyta</taxon>
        <taxon>Embryophyta</taxon>
        <taxon>Tracheophyta</taxon>
        <taxon>Spermatophyta</taxon>
        <taxon>Magnoliopsida</taxon>
        <taxon>eudicotyledons</taxon>
        <taxon>Gunneridae</taxon>
        <taxon>Pentapetalae</taxon>
        <taxon>rosids</taxon>
        <taxon>fabids</taxon>
        <taxon>Rosales</taxon>
        <taxon>Rhamnaceae</taxon>
        <taxon>rhamnoid group</taxon>
        <taxon>Rhamneae</taxon>
        <taxon>Rhamnella</taxon>
    </lineage>
</organism>
<comment type="caution">
    <text evidence="2">The sequence shown here is derived from an EMBL/GenBank/DDBJ whole genome shotgun (WGS) entry which is preliminary data.</text>
</comment>
<dbReference type="InterPro" id="IPR044730">
    <property type="entry name" value="RNase_H-like_dom_plant"/>
</dbReference>
<dbReference type="Pfam" id="PF13456">
    <property type="entry name" value="RVT_3"/>
    <property type="match status" value="1"/>
</dbReference>
<name>A0A8K0MQ52_9ROSA</name>
<dbReference type="InterPro" id="IPR036397">
    <property type="entry name" value="RNaseH_sf"/>
</dbReference>
<dbReference type="InterPro" id="IPR053151">
    <property type="entry name" value="RNase_H-like"/>
</dbReference>
<accession>A0A8K0MQ52</accession>
<dbReference type="SUPFAM" id="SSF53098">
    <property type="entry name" value="Ribonuclease H-like"/>
    <property type="match status" value="1"/>
</dbReference>
<evidence type="ECO:0000313" key="3">
    <source>
        <dbReference type="Proteomes" id="UP000796880"/>
    </source>
</evidence>
<dbReference type="InterPro" id="IPR002156">
    <property type="entry name" value="RNaseH_domain"/>
</dbReference>
<dbReference type="CDD" id="cd06222">
    <property type="entry name" value="RNase_H_like"/>
    <property type="match status" value="1"/>
</dbReference>
<gene>
    <name evidence="2" type="ORF">FNV43_RR04334</name>
</gene>
<dbReference type="AlphaFoldDB" id="A0A8K0MQ52"/>
<dbReference type="OrthoDB" id="1166390at2759"/>
<dbReference type="PANTHER" id="PTHR47723">
    <property type="entry name" value="OS05G0353850 PROTEIN"/>
    <property type="match status" value="1"/>
</dbReference>
<evidence type="ECO:0000313" key="2">
    <source>
        <dbReference type="EMBL" id="KAF3453893.1"/>
    </source>
</evidence>
<reference evidence="2" key="1">
    <citation type="submission" date="2020-03" db="EMBL/GenBank/DDBJ databases">
        <title>A high-quality chromosome-level genome assembly of a woody plant with both climbing and erect habits, Rhamnella rubrinervis.</title>
        <authorList>
            <person name="Lu Z."/>
            <person name="Yang Y."/>
            <person name="Zhu X."/>
            <person name="Sun Y."/>
        </authorList>
    </citation>
    <scope>NUCLEOTIDE SEQUENCE</scope>
    <source>
        <strain evidence="2">BYM</strain>
        <tissue evidence="2">Leaf</tissue>
    </source>
</reference>
<dbReference type="PANTHER" id="PTHR47723:SF23">
    <property type="entry name" value="REVERSE TRANSCRIPTASE-LIKE PROTEIN"/>
    <property type="match status" value="1"/>
</dbReference>
<feature type="domain" description="RNase H type-1" evidence="1">
    <location>
        <begin position="37"/>
        <end position="118"/>
    </location>
</feature>
<dbReference type="Proteomes" id="UP000796880">
    <property type="component" value="Unassembled WGS sequence"/>
</dbReference>
<keyword evidence="3" id="KW-1185">Reference proteome</keyword>
<dbReference type="GO" id="GO:0003676">
    <property type="term" value="F:nucleic acid binding"/>
    <property type="evidence" value="ECO:0007669"/>
    <property type="project" value="InterPro"/>
</dbReference>
<sequence length="519" mass="57783">MVPLTVVWVWEDAVVFSLLAGVSLKVALLSFWDPCYVFESEFLGVITAIEYARDFGWDHLWLEYDSTYVSNLLIRYDITVSWAFKARWVNCLCHIFSIQFRISHIFRKGNTVADTLLKLAIKSSRALCWWSLLDFYSSMHYRNVNGLKTTGAAGGLEVADVYVVVRNRLVTVVVSSSYCHCLIISCRELTRSWSRLGSSTSFEITGSRLDWLLADIEAGFLLLVVNCAIALCVARVDANWSSALVIHHRQQVWFALMASFDPSWEQTSFPSFPSKRKTTMGVSSTGTVADGIEHASLGRNTIAMDCAGSVGVKMPIYLAMGKGTQTELNVVIRNGHGPVNVSTMGPCSLESSGALEKLSFAKAVRGASPSDLVFSKQSISIRKDLARGIGIPLRFNNAMLIGNYGHFALVLVDVDLVGFVSEKLLLETTDDCIKVDLYFESFPVLYTFHYSVGHSVANYHTTALRHITSWVDGFENLYDELGDDANDTVEDDWLPLQREGFSKPQMSSMVPSIRDNQIL</sequence>
<dbReference type="GO" id="GO:0004523">
    <property type="term" value="F:RNA-DNA hybrid ribonuclease activity"/>
    <property type="evidence" value="ECO:0007669"/>
    <property type="project" value="InterPro"/>
</dbReference>
<proteinExistence type="predicted"/>
<dbReference type="EMBL" id="VOIH02000002">
    <property type="protein sequence ID" value="KAF3453893.1"/>
    <property type="molecule type" value="Genomic_DNA"/>
</dbReference>
<dbReference type="Gene3D" id="3.30.420.10">
    <property type="entry name" value="Ribonuclease H-like superfamily/Ribonuclease H"/>
    <property type="match status" value="1"/>
</dbReference>
<dbReference type="InterPro" id="IPR012337">
    <property type="entry name" value="RNaseH-like_sf"/>
</dbReference>
<protein>
    <recommendedName>
        <fullName evidence="1">RNase H type-1 domain-containing protein</fullName>
    </recommendedName>
</protein>